<protein>
    <submittedName>
        <fullName evidence="2">Uncharacterized protein</fullName>
    </submittedName>
</protein>
<proteinExistence type="predicted"/>
<keyword evidence="1" id="KW-0812">Transmembrane</keyword>
<evidence type="ECO:0000313" key="3">
    <source>
        <dbReference type="Proteomes" id="UP000283269"/>
    </source>
</evidence>
<comment type="caution">
    <text evidence="2">The sequence shown here is derived from an EMBL/GenBank/DDBJ whole genome shotgun (WGS) entry which is preliminary data.</text>
</comment>
<evidence type="ECO:0000313" key="2">
    <source>
        <dbReference type="EMBL" id="PPQ84037.1"/>
    </source>
</evidence>
<sequence>MSHASSQRRLVRLVFSASVLTLLGSLTLCIAGYADFMVGPGALMTGVSIITSNLLVLVCWFYHYLAKERGQADESDAYITPHWTRNHELQPDRAGVQTRLSVLSVPRSTIEMIDTVASDVSTSSEHSKGEQKK</sequence>
<evidence type="ECO:0000256" key="1">
    <source>
        <dbReference type="SAM" id="Phobius"/>
    </source>
</evidence>
<keyword evidence="3" id="KW-1185">Reference proteome</keyword>
<dbReference type="InParanoid" id="A0A409WZW3"/>
<name>A0A409WZW3_PSICY</name>
<accession>A0A409WZW3</accession>
<dbReference type="STRING" id="93625.A0A409WZW3"/>
<organism evidence="2 3">
    <name type="scientific">Psilocybe cyanescens</name>
    <dbReference type="NCBI Taxonomy" id="93625"/>
    <lineage>
        <taxon>Eukaryota</taxon>
        <taxon>Fungi</taxon>
        <taxon>Dikarya</taxon>
        <taxon>Basidiomycota</taxon>
        <taxon>Agaricomycotina</taxon>
        <taxon>Agaricomycetes</taxon>
        <taxon>Agaricomycetidae</taxon>
        <taxon>Agaricales</taxon>
        <taxon>Agaricineae</taxon>
        <taxon>Strophariaceae</taxon>
        <taxon>Psilocybe</taxon>
    </lineage>
</organism>
<keyword evidence="1" id="KW-0472">Membrane</keyword>
<keyword evidence="1" id="KW-1133">Transmembrane helix</keyword>
<dbReference type="AlphaFoldDB" id="A0A409WZW3"/>
<dbReference type="Proteomes" id="UP000283269">
    <property type="component" value="Unassembled WGS sequence"/>
</dbReference>
<feature type="transmembrane region" description="Helical" evidence="1">
    <location>
        <begin position="12"/>
        <end position="34"/>
    </location>
</feature>
<gene>
    <name evidence="2" type="ORF">CVT25_000583</name>
</gene>
<dbReference type="EMBL" id="NHYD01002942">
    <property type="protein sequence ID" value="PPQ84037.1"/>
    <property type="molecule type" value="Genomic_DNA"/>
</dbReference>
<feature type="transmembrane region" description="Helical" evidence="1">
    <location>
        <begin position="40"/>
        <end position="62"/>
    </location>
</feature>
<reference evidence="2 3" key="1">
    <citation type="journal article" date="2018" name="Evol. Lett.">
        <title>Horizontal gene cluster transfer increased hallucinogenic mushroom diversity.</title>
        <authorList>
            <person name="Reynolds H.T."/>
            <person name="Vijayakumar V."/>
            <person name="Gluck-Thaler E."/>
            <person name="Korotkin H.B."/>
            <person name="Matheny P.B."/>
            <person name="Slot J.C."/>
        </authorList>
    </citation>
    <scope>NUCLEOTIDE SEQUENCE [LARGE SCALE GENOMIC DNA]</scope>
    <source>
        <strain evidence="2 3">2631</strain>
    </source>
</reference>